<comment type="caution">
    <text evidence="1">The sequence shown here is derived from an EMBL/GenBank/DDBJ whole genome shotgun (WGS) entry which is preliminary data.</text>
</comment>
<organism evidence="1 2">
    <name type="scientific">Prorocentrum cordatum</name>
    <dbReference type="NCBI Taxonomy" id="2364126"/>
    <lineage>
        <taxon>Eukaryota</taxon>
        <taxon>Sar</taxon>
        <taxon>Alveolata</taxon>
        <taxon>Dinophyceae</taxon>
        <taxon>Prorocentrales</taxon>
        <taxon>Prorocentraceae</taxon>
        <taxon>Prorocentrum</taxon>
    </lineage>
</organism>
<keyword evidence="2" id="KW-1185">Reference proteome</keyword>
<protein>
    <recommendedName>
        <fullName evidence="3">Pentatricopeptide repeat-containing protein</fullName>
    </recommendedName>
</protein>
<dbReference type="PROSITE" id="PS51257">
    <property type="entry name" value="PROKAR_LIPOPROTEIN"/>
    <property type="match status" value="1"/>
</dbReference>
<accession>A0ABN9TRU1</accession>
<dbReference type="Proteomes" id="UP001189429">
    <property type="component" value="Unassembled WGS sequence"/>
</dbReference>
<reference evidence="1" key="1">
    <citation type="submission" date="2023-10" db="EMBL/GenBank/DDBJ databases">
        <authorList>
            <person name="Chen Y."/>
            <person name="Shah S."/>
            <person name="Dougan E. K."/>
            <person name="Thang M."/>
            <person name="Chan C."/>
        </authorList>
    </citation>
    <scope>NUCLEOTIDE SEQUENCE [LARGE SCALE GENOMIC DNA]</scope>
</reference>
<name>A0ABN9TRU1_9DINO</name>
<evidence type="ECO:0008006" key="3">
    <source>
        <dbReference type="Google" id="ProtNLM"/>
    </source>
</evidence>
<gene>
    <name evidence="1" type="ORF">PCOR1329_LOCUS41719</name>
</gene>
<dbReference type="EMBL" id="CAUYUJ010015017">
    <property type="protein sequence ID" value="CAK0848880.1"/>
    <property type="molecule type" value="Genomic_DNA"/>
</dbReference>
<sequence length="110" mass="12367">MGEQWQRVMALFSAVREATLEPDMLVSHSAGISACEMGEQWQQMLTLVREMREAKLEPDPQIIQLTLHRHDQRVRDSRLLPALAGCVSASSMAASRAWLEPGPGLQKQDR</sequence>
<evidence type="ECO:0000313" key="1">
    <source>
        <dbReference type="EMBL" id="CAK0848880.1"/>
    </source>
</evidence>
<proteinExistence type="predicted"/>
<evidence type="ECO:0000313" key="2">
    <source>
        <dbReference type="Proteomes" id="UP001189429"/>
    </source>
</evidence>